<keyword evidence="5 6" id="KW-0732">Signal</keyword>
<keyword evidence="4 6" id="KW-0964">Secreted</keyword>
<dbReference type="InParanoid" id="A0A2G5D920"/>
<dbReference type="STRING" id="218851.A0A2G5D920"/>
<dbReference type="InterPro" id="IPR010264">
    <property type="entry name" value="Self-incomp_S1"/>
</dbReference>
<evidence type="ECO:0000256" key="5">
    <source>
        <dbReference type="ARBA" id="ARBA00022729"/>
    </source>
</evidence>
<name>A0A2G5D920_AQUCA</name>
<dbReference type="Proteomes" id="UP000230069">
    <property type="component" value="Unassembled WGS sequence"/>
</dbReference>
<evidence type="ECO:0000256" key="4">
    <source>
        <dbReference type="ARBA" id="ARBA00022525"/>
    </source>
</evidence>
<dbReference type="Pfam" id="PF05938">
    <property type="entry name" value="Self-incomp_S1"/>
    <property type="match status" value="1"/>
</dbReference>
<evidence type="ECO:0000256" key="1">
    <source>
        <dbReference type="ARBA" id="ARBA00004613"/>
    </source>
</evidence>
<evidence type="ECO:0000256" key="6">
    <source>
        <dbReference type="RuleBase" id="RU367044"/>
    </source>
</evidence>
<comment type="similarity">
    <text evidence="2 6">Belongs to the plant self-incompatibility (S1) protein family.</text>
</comment>
<keyword evidence="3 6" id="KW-0713">Self-incompatibility</keyword>
<evidence type="ECO:0000313" key="7">
    <source>
        <dbReference type="EMBL" id="PIA39982.1"/>
    </source>
</evidence>
<feature type="chain" id="PRO_5025093896" description="S-protein homolog" evidence="6">
    <location>
        <begin position="28"/>
        <end position="124"/>
    </location>
</feature>
<accession>A0A2G5D920</accession>
<proteinExistence type="inferred from homology"/>
<dbReference type="EMBL" id="KZ305042">
    <property type="protein sequence ID" value="PIA39982.1"/>
    <property type="molecule type" value="Genomic_DNA"/>
</dbReference>
<feature type="signal peptide" evidence="6">
    <location>
        <begin position="1"/>
        <end position="27"/>
    </location>
</feature>
<sequence length="124" mass="14773">MAPTNNASFSFILLVVVMLWSCTYVFGDSLISGFFNTKIHVYVENALGPDNMLTLHCKSKDNDLGEHNVPFNTSYEWKFGNHFFKETLFWCRVWWYDHHKLAKWDGIYYVKKDNSLVWKYGWTR</sequence>
<protein>
    <recommendedName>
        <fullName evidence="6">S-protein homolog</fullName>
    </recommendedName>
</protein>
<evidence type="ECO:0000256" key="3">
    <source>
        <dbReference type="ARBA" id="ARBA00022471"/>
    </source>
</evidence>
<keyword evidence="8" id="KW-1185">Reference proteome</keyword>
<dbReference type="PANTHER" id="PTHR31232">
    <property type="match status" value="1"/>
</dbReference>
<gene>
    <name evidence="7" type="ORF">AQUCO_02500007v1</name>
</gene>
<dbReference type="OrthoDB" id="1900999at2759"/>
<evidence type="ECO:0000256" key="2">
    <source>
        <dbReference type="ARBA" id="ARBA00005581"/>
    </source>
</evidence>
<dbReference type="PANTHER" id="PTHR31232:SF149">
    <property type="entry name" value="S-PROTEIN HOMOLOG"/>
    <property type="match status" value="1"/>
</dbReference>
<comment type="subcellular location">
    <subcellularLocation>
        <location evidence="1 6">Secreted</location>
    </subcellularLocation>
</comment>
<organism evidence="7 8">
    <name type="scientific">Aquilegia coerulea</name>
    <name type="common">Rocky mountain columbine</name>
    <dbReference type="NCBI Taxonomy" id="218851"/>
    <lineage>
        <taxon>Eukaryota</taxon>
        <taxon>Viridiplantae</taxon>
        <taxon>Streptophyta</taxon>
        <taxon>Embryophyta</taxon>
        <taxon>Tracheophyta</taxon>
        <taxon>Spermatophyta</taxon>
        <taxon>Magnoliopsida</taxon>
        <taxon>Ranunculales</taxon>
        <taxon>Ranunculaceae</taxon>
        <taxon>Thalictroideae</taxon>
        <taxon>Aquilegia</taxon>
    </lineage>
</organism>
<dbReference type="FunCoup" id="A0A2G5D920">
    <property type="interactions" value="2"/>
</dbReference>
<evidence type="ECO:0000313" key="8">
    <source>
        <dbReference type="Proteomes" id="UP000230069"/>
    </source>
</evidence>
<dbReference type="AlphaFoldDB" id="A0A2G5D920"/>
<dbReference type="GO" id="GO:0005576">
    <property type="term" value="C:extracellular region"/>
    <property type="evidence" value="ECO:0007669"/>
    <property type="project" value="UniProtKB-SubCell"/>
</dbReference>
<reference evidence="7 8" key="1">
    <citation type="submission" date="2017-09" db="EMBL/GenBank/DDBJ databases">
        <title>WGS assembly of Aquilegia coerulea Goldsmith.</title>
        <authorList>
            <person name="Hodges S."/>
            <person name="Kramer E."/>
            <person name="Nordborg M."/>
            <person name="Tomkins J."/>
            <person name="Borevitz J."/>
            <person name="Derieg N."/>
            <person name="Yan J."/>
            <person name="Mihaltcheva S."/>
            <person name="Hayes R.D."/>
            <person name="Rokhsar D."/>
        </authorList>
    </citation>
    <scope>NUCLEOTIDE SEQUENCE [LARGE SCALE GENOMIC DNA]</scope>
    <source>
        <strain evidence="8">cv. Goldsmith</strain>
    </source>
</reference>
<dbReference type="GO" id="GO:0060320">
    <property type="term" value="P:rejection of self pollen"/>
    <property type="evidence" value="ECO:0007669"/>
    <property type="project" value="UniProtKB-KW"/>
</dbReference>